<evidence type="ECO:0000256" key="5">
    <source>
        <dbReference type="ARBA" id="ARBA00022694"/>
    </source>
</evidence>
<evidence type="ECO:0000256" key="4">
    <source>
        <dbReference type="ARBA" id="ARBA00022679"/>
    </source>
</evidence>
<dbReference type="Pfam" id="PF01715">
    <property type="entry name" value="IPPT"/>
    <property type="match status" value="1"/>
</dbReference>
<protein>
    <recommendedName>
        <fullName evidence="3">tRNA dimethylallyltransferase</fullName>
        <ecNumber evidence="3">2.5.1.75</ecNumber>
    </recommendedName>
</protein>
<dbReference type="InterPro" id="IPR027417">
    <property type="entry name" value="P-loop_NTPase"/>
</dbReference>
<keyword evidence="12" id="KW-1185">Reference proteome</keyword>
<dbReference type="HAMAP" id="MF_00185">
    <property type="entry name" value="IPP_trans"/>
    <property type="match status" value="1"/>
</dbReference>
<evidence type="ECO:0000256" key="1">
    <source>
        <dbReference type="ARBA" id="ARBA00001946"/>
    </source>
</evidence>
<evidence type="ECO:0000256" key="6">
    <source>
        <dbReference type="ARBA" id="ARBA00022741"/>
    </source>
</evidence>
<comment type="cofactor">
    <cofactor evidence="1">
        <name>Mg(2+)</name>
        <dbReference type="ChEBI" id="CHEBI:18420"/>
    </cofactor>
</comment>
<reference evidence="11 12" key="1">
    <citation type="journal article" date="2024" name="Nat. Commun.">
        <title>Phylogenomics reveals the evolutionary origins of lichenization in chlorophyte algae.</title>
        <authorList>
            <person name="Puginier C."/>
            <person name="Libourel C."/>
            <person name="Otte J."/>
            <person name="Skaloud P."/>
            <person name="Haon M."/>
            <person name="Grisel S."/>
            <person name="Petersen M."/>
            <person name="Berrin J.G."/>
            <person name="Delaux P.M."/>
            <person name="Dal Grande F."/>
            <person name="Keller J."/>
        </authorList>
    </citation>
    <scope>NUCLEOTIDE SEQUENCE [LARGE SCALE GENOMIC DNA]</scope>
    <source>
        <strain evidence="11 12">SAG 216-7</strain>
    </source>
</reference>
<keyword evidence="5" id="KW-0819">tRNA processing</keyword>
<comment type="similarity">
    <text evidence="2 10">Belongs to the IPP transferase family.</text>
</comment>
<accession>A0ABR2YUH3</accession>
<proteinExistence type="inferred from homology"/>
<evidence type="ECO:0000256" key="8">
    <source>
        <dbReference type="ARBA" id="ARBA00022842"/>
    </source>
</evidence>
<dbReference type="SUPFAM" id="SSF52540">
    <property type="entry name" value="P-loop containing nucleoside triphosphate hydrolases"/>
    <property type="match status" value="1"/>
</dbReference>
<dbReference type="InterPro" id="IPR039657">
    <property type="entry name" value="Dimethylallyltransferase"/>
</dbReference>
<dbReference type="EMBL" id="JALJOT010000005">
    <property type="protein sequence ID" value="KAK9915049.1"/>
    <property type="molecule type" value="Genomic_DNA"/>
</dbReference>
<gene>
    <name evidence="11" type="ORF">WJX75_004116</name>
</gene>
<dbReference type="InterPro" id="IPR018022">
    <property type="entry name" value="IPT"/>
</dbReference>
<dbReference type="Gene3D" id="3.40.50.300">
    <property type="entry name" value="P-loop containing nucleotide triphosphate hydrolases"/>
    <property type="match status" value="1"/>
</dbReference>
<dbReference type="EC" id="2.5.1.75" evidence="3"/>
<evidence type="ECO:0000256" key="2">
    <source>
        <dbReference type="ARBA" id="ARBA00005842"/>
    </source>
</evidence>
<dbReference type="Proteomes" id="UP001491310">
    <property type="component" value="Unassembled WGS sequence"/>
</dbReference>
<evidence type="ECO:0000313" key="11">
    <source>
        <dbReference type="EMBL" id="KAK9915049.1"/>
    </source>
</evidence>
<sequence>MIFVMTSPNIAVGKTNAALALAERIDGEIISADSVQVYAGLDVGSDKISPSERRGIPHHLLDILSPHEEFSAGDFYTLARAATADILQRGKVPIVAGGTGFYLRWFVHGKPQTPVSTAQTAKEVEALLDQAWKDESDRLCRPLSAEERWEVGIAKVATLGDTTSAERLREVPGNYYRLNRVLEILLATGRPLAELDLDVGAPLDYDFRCFFLNRPRVELYRRIDARCEEMVVGGLLQEAAWLLDQGLGPDDKCAARAIGYRQAMDFLQLCRADAAHVTSDNLVQMVRDIQRASRNLCHRQLSWFRDEPLFQWVDAARQPSDIVDDIIASLADDTHKGSSGEDGRLSKQEERELKSYITKLHLFEREDIVQESLSTVRKLIGVC</sequence>
<dbReference type="PANTHER" id="PTHR11088">
    <property type="entry name" value="TRNA DIMETHYLALLYLTRANSFERASE"/>
    <property type="match status" value="1"/>
</dbReference>
<name>A0ABR2YUH3_9CHLO</name>
<evidence type="ECO:0000313" key="12">
    <source>
        <dbReference type="Proteomes" id="UP001491310"/>
    </source>
</evidence>
<evidence type="ECO:0000256" key="3">
    <source>
        <dbReference type="ARBA" id="ARBA00012665"/>
    </source>
</evidence>
<comment type="catalytic activity">
    <reaction evidence="9">
        <text>adenosine(37) in tRNA + dimethylallyl diphosphate = N(6)-dimethylallyladenosine(37) in tRNA + diphosphate</text>
        <dbReference type="Rhea" id="RHEA:26482"/>
        <dbReference type="Rhea" id="RHEA-COMP:10162"/>
        <dbReference type="Rhea" id="RHEA-COMP:10375"/>
        <dbReference type="ChEBI" id="CHEBI:33019"/>
        <dbReference type="ChEBI" id="CHEBI:57623"/>
        <dbReference type="ChEBI" id="CHEBI:74411"/>
        <dbReference type="ChEBI" id="CHEBI:74415"/>
        <dbReference type="EC" id="2.5.1.75"/>
    </reaction>
</comment>
<evidence type="ECO:0000256" key="10">
    <source>
        <dbReference type="RuleBase" id="RU003785"/>
    </source>
</evidence>
<keyword evidence="6 10" id="KW-0547">Nucleotide-binding</keyword>
<keyword evidence="8" id="KW-0460">Magnesium</keyword>
<keyword evidence="7 10" id="KW-0067">ATP-binding</keyword>
<evidence type="ECO:0000256" key="9">
    <source>
        <dbReference type="ARBA" id="ARBA00049563"/>
    </source>
</evidence>
<dbReference type="PANTHER" id="PTHR11088:SF60">
    <property type="entry name" value="TRNA DIMETHYLALLYLTRANSFERASE"/>
    <property type="match status" value="1"/>
</dbReference>
<organism evidence="11 12">
    <name type="scientific">Coccomyxa subellipsoidea</name>
    <dbReference type="NCBI Taxonomy" id="248742"/>
    <lineage>
        <taxon>Eukaryota</taxon>
        <taxon>Viridiplantae</taxon>
        <taxon>Chlorophyta</taxon>
        <taxon>core chlorophytes</taxon>
        <taxon>Trebouxiophyceae</taxon>
        <taxon>Trebouxiophyceae incertae sedis</taxon>
        <taxon>Coccomyxaceae</taxon>
        <taxon>Coccomyxa</taxon>
    </lineage>
</organism>
<comment type="caution">
    <text evidence="11">The sequence shown here is derived from an EMBL/GenBank/DDBJ whole genome shotgun (WGS) entry which is preliminary data.</text>
</comment>
<keyword evidence="4 10" id="KW-0808">Transferase</keyword>
<evidence type="ECO:0000256" key="7">
    <source>
        <dbReference type="ARBA" id="ARBA00022840"/>
    </source>
</evidence>
<dbReference type="NCBIfam" id="TIGR00174">
    <property type="entry name" value="miaA"/>
    <property type="match status" value="1"/>
</dbReference>